<name>A0ABQ8S2Z2_PERAM</name>
<dbReference type="Proteomes" id="UP001148838">
    <property type="component" value="Unassembled WGS sequence"/>
</dbReference>
<sequence>MDLRQVGYDDRDWINLAQDRDRWRAYVLFLTMVEFLADSIVLLIPNGLSTSRATFHMLGFATLALLLWTAAIKMPRQAQFPICLSHFPTGLPHLLHNPDYFLRRMHNMGKRENPEKNPPSATLIRYKCQKNSMPDQDLNPDRLRDRLKF</sequence>
<keyword evidence="1" id="KW-1133">Transmembrane helix</keyword>
<accession>A0ABQ8S2Z2</accession>
<evidence type="ECO:0000313" key="2">
    <source>
        <dbReference type="EMBL" id="KAJ4428384.1"/>
    </source>
</evidence>
<reference evidence="2 3" key="1">
    <citation type="journal article" date="2022" name="Allergy">
        <title>Genome assembly and annotation of Periplaneta americana reveal a comprehensive cockroach allergen profile.</title>
        <authorList>
            <person name="Wang L."/>
            <person name="Xiong Q."/>
            <person name="Saelim N."/>
            <person name="Wang L."/>
            <person name="Nong W."/>
            <person name="Wan A.T."/>
            <person name="Shi M."/>
            <person name="Liu X."/>
            <person name="Cao Q."/>
            <person name="Hui J.H.L."/>
            <person name="Sookrung N."/>
            <person name="Leung T.F."/>
            <person name="Tungtrongchitr A."/>
            <person name="Tsui S.K.W."/>
        </authorList>
    </citation>
    <scope>NUCLEOTIDE SEQUENCE [LARGE SCALE GENOMIC DNA]</scope>
    <source>
        <strain evidence="2">PWHHKU_190912</strain>
    </source>
</reference>
<proteinExistence type="predicted"/>
<evidence type="ECO:0000313" key="3">
    <source>
        <dbReference type="Proteomes" id="UP001148838"/>
    </source>
</evidence>
<keyword evidence="3" id="KW-1185">Reference proteome</keyword>
<keyword evidence="1" id="KW-0812">Transmembrane</keyword>
<feature type="transmembrane region" description="Helical" evidence="1">
    <location>
        <begin position="54"/>
        <end position="72"/>
    </location>
</feature>
<comment type="caution">
    <text evidence="2">The sequence shown here is derived from an EMBL/GenBank/DDBJ whole genome shotgun (WGS) entry which is preliminary data.</text>
</comment>
<feature type="transmembrane region" description="Helical" evidence="1">
    <location>
        <begin position="25"/>
        <end position="48"/>
    </location>
</feature>
<protein>
    <submittedName>
        <fullName evidence="2">Uncharacterized protein</fullName>
    </submittedName>
</protein>
<keyword evidence="1" id="KW-0472">Membrane</keyword>
<dbReference type="EMBL" id="JAJSOF020000037">
    <property type="protein sequence ID" value="KAJ4428384.1"/>
    <property type="molecule type" value="Genomic_DNA"/>
</dbReference>
<organism evidence="2 3">
    <name type="scientific">Periplaneta americana</name>
    <name type="common">American cockroach</name>
    <name type="synonym">Blatta americana</name>
    <dbReference type="NCBI Taxonomy" id="6978"/>
    <lineage>
        <taxon>Eukaryota</taxon>
        <taxon>Metazoa</taxon>
        <taxon>Ecdysozoa</taxon>
        <taxon>Arthropoda</taxon>
        <taxon>Hexapoda</taxon>
        <taxon>Insecta</taxon>
        <taxon>Pterygota</taxon>
        <taxon>Neoptera</taxon>
        <taxon>Polyneoptera</taxon>
        <taxon>Dictyoptera</taxon>
        <taxon>Blattodea</taxon>
        <taxon>Blattoidea</taxon>
        <taxon>Blattidae</taxon>
        <taxon>Blattinae</taxon>
        <taxon>Periplaneta</taxon>
    </lineage>
</organism>
<evidence type="ECO:0000256" key="1">
    <source>
        <dbReference type="SAM" id="Phobius"/>
    </source>
</evidence>
<gene>
    <name evidence="2" type="ORF">ANN_24404</name>
</gene>